<proteinExistence type="inferred from homology"/>
<dbReference type="Gene3D" id="2.60.40.4380">
    <property type="entry name" value="Translational regulator CsrA"/>
    <property type="match status" value="1"/>
</dbReference>
<keyword evidence="6" id="KW-1185">Reference proteome</keyword>
<dbReference type="PANTHER" id="PTHR34984">
    <property type="entry name" value="CARBON STORAGE REGULATOR"/>
    <property type="match status" value="1"/>
</dbReference>
<sequence length="77" mass="8530">MLVLTRKLNESIQIGDNIEITILSVQGDQIKLGINAPKEVEVHRKEIYVSIQESNSEAASTLPNVLDILKSTSKNLK</sequence>
<dbReference type="InterPro" id="IPR036107">
    <property type="entry name" value="CsrA_sf"/>
</dbReference>
<evidence type="ECO:0000313" key="5">
    <source>
        <dbReference type="EMBL" id="MBZ5750822.1"/>
    </source>
</evidence>
<dbReference type="Pfam" id="PF02599">
    <property type="entry name" value="CsrA"/>
    <property type="match status" value="1"/>
</dbReference>
<keyword evidence="3 4" id="KW-0694">RNA-binding</keyword>
<keyword evidence="4" id="KW-0678">Repressor</keyword>
<accession>A0ABS7URX6</accession>
<dbReference type="InterPro" id="IPR003751">
    <property type="entry name" value="CsrA"/>
</dbReference>
<comment type="caution">
    <text evidence="5">The sequence shown here is derived from an EMBL/GenBank/DDBJ whole genome shotgun (WGS) entry which is preliminary data.</text>
</comment>
<keyword evidence="4" id="KW-1005">Bacterial flagellum biogenesis</keyword>
<name>A0ABS7URX6_9BACI</name>
<organism evidence="5 6">
    <name type="scientific">Metabacillus rhizolycopersici</name>
    <dbReference type="NCBI Taxonomy" id="2875709"/>
    <lineage>
        <taxon>Bacteria</taxon>
        <taxon>Bacillati</taxon>
        <taxon>Bacillota</taxon>
        <taxon>Bacilli</taxon>
        <taxon>Bacillales</taxon>
        <taxon>Bacillaceae</taxon>
        <taxon>Metabacillus</taxon>
    </lineage>
</organism>
<dbReference type="RefSeq" id="WP_224139103.1">
    <property type="nucleotide sequence ID" value="NZ_JAIQUM010000021.1"/>
</dbReference>
<dbReference type="NCBIfam" id="NF002469">
    <property type="entry name" value="PRK01712.1"/>
    <property type="match status" value="1"/>
</dbReference>
<dbReference type="SUPFAM" id="SSF117130">
    <property type="entry name" value="CsrA-like"/>
    <property type="match status" value="1"/>
</dbReference>
<evidence type="ECO:0000256" key="3">
    <source>
        <dbReference type="ARBA" id="ARBA00022884"/>
    </source>
</evidence>
<dbReference type="PANTHER" id="PTHR34984:SF1">
    <property type="entry name" value="CARBON STORAGE REGULATOR"/>
    <property type="match status" value="1"/>
</dbReference>
<protein>
    <recommendedName>
        <fullName evidence="4">Translational regulator CsrA</fullName>
    </recommendedName>
</protein>
<comment type="function">
    <text evidence="4">A translational regulator that binds mRNA to regulate translation initiation and/or mRNA stability. Usually binds in the 5'-UTR at or near the Shine-Dalgarno sequence preventing ribosome-binding, thus repressing translation. Its main target seems to be the major flagellin gene, while its function is anatagonized by FliW.</text>
</comment>
<gene>
    <name evidence="4 5" type="primary">csrA</name>
    <name evidence="5" type="ORF">K9V48_11310</name>
</gene>
<dbReference type="HAMAP" id="MF_00167">
    <property type="entry name" value="CsrA"/>
    <property type="match status" value="1"/>
</dbReference>
<keyword evidence="2 4" id="KW-0810">Translation regulation</keyword>
<comment type="subunit">
    <text evidence="4">Homodimer; the beta-strands of each monomer intercalate to form a hydrophobic core, while the alpha-helices form wings that extend away from the core.</text>
</comment>
<evidence type="ECO:0000256" key="4">
    <source>
        <dbReference type="HAMAP-Rule" id="MF_00167"/>
    </source>
</evidence>
<comment type="subcellular location">
    <subcellularLocation>
        <location evidence="4">Cytoplasm</location>
    </subcellularLocation>
</comment>
<reference evidence="5" key="1">
    <citation type="submission" date="2024-05" db="EMBL/GenBank/DDBJ databases">
        <title>Metabacillus sp. nov., isolated from the rhizosphere soil of tomato plants.</title>
        <authorList>
            <person name="Ma R."/>
        </authorList>
    </citation>
    <scope>NUCLEOTIDE SEQUENCE</scope>
    <source>
        <strain evidence="5">DBTR6</strain>
    </source>
</reference>
<keyword evidence="1 4" id="KW-0963">Cytoplasm</keyword>
<dbReference type="Proteomes" id="UP001165287">
    <property type="component" value="Unassembled WGS sequence"/>
</dbReference>
<evidence type="ECO:0000256" key="1">
    <source>
        <dbReference type="ARBA" id="ARBA00022490"/>
    </source>
</evidence>
<evidence type="ECO:0000313" key="6">
    <source>
        <dbReference type="Proteomes" id="UP001165287"/>
    </source>
</evidence>
<evidence type="ECO:0000256" key="2">
    <source>
        <dbReference type="ARBA" id="ARBA00022845"/>
    </source>
</evidence>
<comment type="similarity">
    <text evidence="4">Belongs to the CsrA/RsmA family.</text>
</comment>
<dbReference type="EMBL" id="JAIQUM010000021">
    <property type="protein sequence ID" value="MBZ5750822.1"/>
    <property type="molecule type" value="Genomic_DNA"/>
</dbReference>
<dbReference type="NCBIfam" id="TIGR00202">
    <property type="entry name" value="csrA"/>
    <property type="match status" value="1"/>
</dbReference>